<protein>
    <recommendedName>
        <fullName evidence="6">TauD/TfdA-like domain-containing protein</fullName>
    </recommendedName>
</protein>
<dbReference type="InterPro" id="IPR042098">
    <property type="entry name" value="TauD-like_sf"/>
</dbReference>
<keyword evidence="5" id="KW-0408">Iron</keyword>
<keyword evidence="2" id="KW-0479">Metal-binding</keyword>
<accession>A0A381R5I1</accession>
<dbReference type="PANTHER" id="PTHR30468">
    <property type="entry name" value="ALPHA-KETOGLUTARATE-DEPENDENT SULFONATE DIOXYGENASE"/>
    <property type="match status" value="1"/>
</dbReference>
<name>A0A381R5I1_9ZZZZ</name>
<comment type="similarity">
    <text evidence="1">Belongs to the TfdA dioxygenase family.</text>
</comment>
<evidence type="ECO:0000259" key="6">
    <source>
        <dbReference type="Pfam" id="PF02668"/>
    </source>
</evidence>
<evidence type="ECO:0000256" key="4">
    <source>
        <dbReference type="ARBA" id="ARBA00023002"/>
    </source>
</evidence>
<gene>
    <name evidence="7" type="ORF">METZ01_LOCUS38903</name>
</gene>
<dbReference type="SUPFAM" id="SSF51197">
    <property type="entry name" value="Clavaminate synthase-like"/>
    <property type="match status" value="1"/>
</dbReference>
<dbReference type="GO" id="GO:0000908">
    <property type="term" value="F:taurine dioxygenase activity"/>
    <property type="evidence" value="ECO:0007669"/>
    <property type="project" value="TreeGrafter"/>
</dbReference>
<evidence type="ECO:0000256" key="1">
    <source>
        <dbReference type="ARBA" id="ARBA00005896"/>
    </source>
</evidence>
<evidence type="ECO:0000313" key="7">
    <source>
        <dbReference type="EMBL" id="SUZ86049.1"/>
    </source>
</evidence>
<dbReference type="InterPro" id="IPR003819">
    <property type="entry name" value="TauD/TfdA-like"/>
</dbReference>
<feature type="domain" description="TauD/TfdA-like" evidence="6">
    <location>
        <begin position="3"/>
        <end position="261"/>
    </location>
</feature>
<evidence type="ECO:0000256" key="3">
    <source>
        <dbReference type="ARBA" id="ARBA00022964"/>
    </source>
</evidence>
<proteinExistence type="inferred from homology"/>
<evidence type="ECO:0000256" key="2">
    <source>
        <dbReference type="ARBA" id="ARBA00022723"/>
    </source>
</evidence>
<reference evidence="7" key="1">
    <citation type="submission" date="2018-05" db="EMBL/GenBank/DDBJ databases">
        <authorList>
            <person name="Lanie J.A."/>
            <person name="Ng W.-L."/>
            <person name="Kazmierczak K.M."/>
            <person name="Andrzejewski T.M."/>
            <person name="Davidsen T.M."/>
            <person name="Wayne K.J."/>
            <person name="Tettelin H."/>
            <person name="Glass J.I."/>
            <person name="Rusch D."/>
            <person name="Podicherti R."/>
            <person name="Tsui H.-C.T."/>
            <person name="Winkler M.E."/>
        </authorList>
    </citation>
    <scope>NUCLEOTIDE SEQUENCE</scope>
</reference>
<dbReference type="GO" id="GO:0005737">
    <property type="term" value="C:cytoplasm"/>
    <property type="evidence" value="ECO:0007669"/>
    <property type="project" value="TreeGrafter"/>
</dbReference>
<dbReference type="InterPro" id="IPR051323">
    <property type="entry name" value="AtsK-like"/>
</dbReference>
<keyword evidence="4" id="KW-0560">Oxidoreductase</keyword>
<dbReference type="AlphaFoldDB" id="A0A381R5I1"/>
<evidence type="ECO:0000256" key="5">
    <source>
        <dbReference type="ARBA" id="ARBA00023004"/>
    </source>
</evidence>
<dbReference type="GO" id="GO:0006790">
    <property type="term" value="P:sulfur compound metabolic process"/>
    <property type="evidence" value="ECO:0007669"/>
    <property type="project" value="TreeGrafter"/>
</dbReference>
<organism evidence="7">
    <name type="scientific">marine metagenome</name>
    <dbReference type="NCBI Taxonomy" id="408172"/>
    <lineage>
        <taxon>unclassified sequences</taxon>
        <taxon>metagenomes</taxon>
        <taxon>ecological metagenomes</taxon>
    </lineage>
</organism>
<sequence length="285" mass="31850">MRIEPLSPIIGAEVSGLDLSVPVAPEDFETLHAGLMAHLVLFFRDQELSFEQHKAFGQRFGDLHIHPAAPKDSEHPEILVVHGDADTKFVAGEVWHSDVSCDREPPMGSILMINQVPDSGGDTLFASMYAAYEALSDRLQRLLGELTATHDGRHYYVGRYGDANLRDGSYPSAEHPAVRTHPVTGRQALYVNQGFTTGFKELKPAESDALLAFLLAHCAAPEFQCRFRWRTNSVAFWDNRCTQHLAIWDYYPQTRHGYRVTIAGDRPFYASEPVLARDPSVGQKT</sequence>
<dbReference type="PANTHER" id="PTHR30468:SF1">
    <property type="entry name" value="ALPHA-KETOGLUTARATE-DEPENDENT SULFONATE DIOXYGENASE"/>
    <property type="match status" value="1"/>
</dbReference>
<keyword evidence="3" id="KW-0223">Dioxygenase</keyword>
<dbReference type="Pfam" id="PF02668">
    <property type="entry name" value="TauD"/>
    <property type="match status" value="1"/>
</dbReference>
<dbReference type="Gene3D" id="3.60.130.10">
    <property type="entry name" value="Clavaminate synthase-like"/>
    <property type="match status" value="1"/>
</dbReference>
<dbReference type="GO" id="GO:0046872">
    <property type="term" value="F:metal ion binding"/>
    <property type="evidence" value="ECO:0007669"/>
    <property type="project" value="UniProtKB-KW"/>
</dbReference>
<dbReference type="EMBL" id="UINC01001662">
    <property type="protein sequence ID" value="SUZ86049.1"/>
    <property type="molecule type" value="Genomic_DNA"/>
</dbReference>